<dbReference type="PANTHER" id="PTHR38432:SF1">
    <property type="entry name" value="TELA-LIKE PROTEIN SAOUHSC_01408"/>
    <property type="match status" value="1"/>
</dbReference>
<evidence type="ECO:0000256" key="2">
    <source>
        <dbReference type="PIRNR" id="PIRNR026508"/>
    </source>
</evidence>
<dbReference type="EMBL" id="VBWO01000004">
    <property type="protein sequence ID" value="TLF40129.1"/>
    <property type="molecule type" value="Genomic_DNA"/>
</dbReference>
<feature type="region of interest" description="Disordered" evidence="3">
    <location>
        <begin position="1"/>
        <end position="46"/>
    </location>
</feature>
<evidence type="ECO:0000256" key="1">
    <source>
        <dbReference type="ARBA" id="ARBA00005541"/>
    </source>
</evidence>
<comment type="similarity">
    <text evidence="1 2">Belongs to the TelA family.</text>
</comment>
<proteinExistence type="inferred from homology"/>
<protein>
    <submittedName>
        <fullName evidence="4">Toxic anion resistance protein</fullName>
    </submittedName>
</protein>
<comment type="caution">
    <text evidence="4">The sequence shown here is derived from an EMBL/GenBank/DDBJ whole genome shotgun (WGS) entry which is preliminary data.</text>
</comment>
<dbReference type="AlphaFoldDB" id="A0A5R8LS90"/>
<sequence>MSDDKQTNLTDDLLADPFSTSSGASDAAPKIPEAATAKPKLSPEQEAKAQDLASKIDVTKGETVLNYGADAQKQLGVFSQNMLTKVQSQDTGAVGDALTSLMTRLNEANPDELKAENNNIFRKIFGRVKRSIYEITAKYQKIGAQIDTIANRLETSQQGLLNDNKLLDELYDQNKAYFDALNIYIEAANLKLAELNDKTIPEAAKAAEAANDQMAIQQVNDLRQFASRLEKRAYDLQLARQITIQQAPQIRLIQNTNQALAEKIQASVNTAIPLWKNQVAIALTLLRQKNAVTAQRQVSETTNDLLKKNSEMLKISSIETAKENERGVVDIETLTQTQNDLIDTLKQTLQIQQDGRVKRQNAEKQLVQMEGELKQQLLNYTHGDMDNQNPKDVTPHV</sequence>
<evidence type="ECO:0000313" key="4">
    <source>
        <dbReference type="EMBL" id="TLF40129.1"/>
    </source>
</evidence>
<name>A0A5R8LS90_LACZE</name>
<evidence type="ECO:0000256" key="3">
    <source>
        <dbReference type="SAM" id="MobiDB-lite"/>
    </source>
</evidence>
<gene>
    <name evidence="4" type="ORF">FEI15_05760</name>
</gene>
<dbReference type="Proteomes" id="UP000309885">
    <property type="component" value="Unassembled WGS sequence"/>
</dbReference>
<organism evidence="4 5">
    <name type="scientific">Lacticaseibacillus zeae</name>
    <name type="common">Lactobacillus zeae</name>
    <dbReference type="NCBI Taxonomy" id="57037"/>
    <lineage>
        <taxon>Bacteria</taxon>
        <taxon>Bacillati</taxon>
        <taxon>Bacillota</taxon>
        <taxon>Bacilli</taxon>
        <taxon>Lactobacillales</taxon>
        <taxon>Lactobacillaceae</taxon>
        <taxon>Lacticaseibacillus</taxon>
    </lineage>
</organism>
<reference evidence="4 5" key="1">
    <citation type="submission" date="2019-05" db="EMBL/GenBank/DDBJ databases">
        <title>Genome-based reclassification of Lactobacillus casei as Lactobacillus casei subsp. casei. subsp.nov., description of Lactobacillus casei subsp. zeae subsp. nov., and emended description of Lactobacillus casei.</title>
        <authorList>
            <person name="Huang C.-H."/>
        </authorList>
    </citation>
    <scope>NUCLEOTIDE SEQUENCE [LARGE SCALE GENOMIC DNA]</scope>
    <source>
        <strain evidence="4 5">CRBIP24.44</strain>
    </source>
</reference>
<evidence type="ECO:0000313" key="5">
    <source>
        <dbReference type="Proteomes" id="UP000309885"/>
    </source>
</evidence>
<dbReference type="PANTHER" id="PTHR38432">
    <property type="entry name" value="TELA-LIKE PROTEIN SAOUHSC_01408"/>
    <property type="match status" value="1"/>
</dbReference>
<accession>A0A5R8LS90</accession>
<dbReference type="InterPro" id="IPR008863">
    <property type="entry name" value="Toxic_anion-R_TelA"/>
</dbReference>
<dbReference type="Pfam" id="PF05816">
    <property type="entry name" value="TelA"/>
    <property type="match status" value="1"/>
</dbReference>
<dbReference type="PIRSF" id="PIRSF026508">
    <property type="entry name" value="TelA"/>
    <property type="match status" value="1"/>
</dbReference>